<accession>A0A6V8P1A9</accession>
<gene>
    <name evidence="1" type="ORF">HKBW3S25_01793</name>
</gene>
<dbReference type="Proteomes" id="UP000543224">
    <property type="component" value="Unassembled WGS sequence"/>
</dbReference>
<sequence>GTEAECLAAQEACVQAITSLEGTPAKREG</sequence>
<organism evidence="1 2">
    <name type="scientific">Candidatus Hakubella thermalkaliphila</name>
    <dbReference type="NCBI Taxonomy" id="2754717"/>
    <lineage>
        <taxon>Bacteria</taxon>
        <taxon>Bacillati</taxon>
        <taxon>Actinomycetota</taxon>
        <taxon>Actinomycetota incertae sedis</taxon>
        <taxon>Candidatus Hakubellales</taxon>
        <taxon>Candidatus Hakubellaceae</taxon>
        <taxon>Candidatus Hakubella</taxon>
    </lineage>
</organism>
<dbReference type="EMBL" id="BLRX01000507">
    <property type="protein sequence ID" value="GFP26302.1"/>
    <property type="molecule type" value="Genomic_DNA"/>
</dbReference>
<name>A0A6V8P1A9_9ACTN</name>
<evidence type="ECO:0000313" key="1">
    <source>
        <dbReference type="EMBL" id="GFP26302.1"/>
    </source>
</evidence>
<protein>
    <submittedName>
        <fullName evidence="1">Uncharacterized protein</fullName>
    </submittedName>
</protein>
<reference evidence="1 2" key="1">
    <citation type="journal article" date="2020" name="Front. Microbiol.">
        <title>Single-cell genomics of novel Actinobacteria with the Wood-Ljungdahl pathway discovered in a serpentinizing system.</title>
        <authorList>
            <person name="Merino N."/>
            <person name="Kawai M."/>
            <person name="Boyd E.S."/>
            <person name="Colman D.R."/>
            <person name="McGlynn S.E."/>
            <person name="Nealson K.H."/>
            <person name="Kurokawa K."/>
            <person name="Hongoh Y."/>
        </authorList>
    </citation>
    <scope>NUCLEOTIDE SEQUENCE [LARGE SCALE GENOMIC DNA]</scope>
    <source>
        <strain evidence="1 2">S25</strain>
    </source>
</reference>
<dbReference type="AlphaFoldDB" id="A0A6V8P1A9"/>
<comment type="caution">
    <text evidence="1">The sequence shown here is derived from an EMBL/GenBank/DDBJ whole genome shotgun (WGS) entry which is preliminary data.</text>
</comment>
<proteinExistence type="predicted"/>
<evidence type="ECO:0000313" key="2">
    <source>
        <dbReference type="Proteomes" id="UP000543224"/>
    </source>
</evidence>
<feature type="non-terminal residue" evidence="1">
    <location>
        <position position="1"/>
    </location>
</feature>